<dbReference type="EMBL" id="OMOD01000150">
    <property type="protein sequence ID" value="SPF44758.1"/>
    <property type="molecule type" value="Genomic_DNA"/>
</dbReference>
<name>A0A2U3KYP1_9BACT</name>
<reference evidence="3" key="1">
    <citation type="submission" date="2018-02" db="EMBL/GenBank/DDBJ databases">
        <authorList>
            <person name="Hausmann B."/>
        </authorList>
    </citation>
    <scope>NUCLEOTIDE SEQUENCE [LARGE SCALE GENOMIC DNA]</scope>
    <source>
        <strain evidence="3">Peat soil MAG SbA1</strain>
    </source>
</reference>
<dbReference type="AlphaFoldDB" id="A0A2U3KYP1"/>
<evidence type="ECO:0000313" key="2">
    <source>
        <dbReference type="EMBL" id="SPF44758.1"/>
    </source>
</evidence>
<feature type="region of interest" description="Disordered" evidence="1">
    <location>
        <begin position="42"/>
        <end position="61"/>
    </location>
</feature>
<accession>A0A2U3KYP1</accession>
<sequence>MIGNYREYGHYSRISMEEQQICFAVQTIWRRERDSNPRYGFPYSGFQDRPFQPLTHPSAPL</sequence>
<organism evidence="2 3">
    <name type="scientific">Candidatus Sulfotelmatobacter kueseliae</name>
    <dbReference type="NCBI Taxonomy" id="2042962"/>
    <lineage>
        <taxon>Bacteria</taxon>
        <taxon>Pseudomonadati</taxon>
        <taxon>Acidobacteriota</taxon>
        <taxon>Terriglobia</taxon>
        <taxon>Terriglobales</taxon>
        <taxon>Candidatus Korobacteraceae</taxon>
        <taxon>Candidatus Sulfotelmatobacter</taxon>
    </lineage>
</organism>
<evidence type="ECO:0000313" key="3">
    <source>
        <dbReference type="Proteomes" id="UP000238701"/>
    </source>
</evidence>
<protein>
    <submittedName>
        <fullName evidence="2">Uncharacterized protein</fullName>
    </submittedName>
</protein>
<proteinExistence type="predicted"/>
<evidence type="ECO:0000256" key="1">
    <source>
        <dbReference type="SAM" id="MobiDB-lite"/>
    </source>
</evidence>
<dbReference type="Proteomes" id="UP000238701">
    <property type="component" value="Unassembled WGS sequence"/>
</dbReference>
<gene>
    <name evidence="2" type="ORF">SBA1_550123</name>
</gene>